<proteinExistence type="predicted"/>
<evidence type="ECO:0000256" key="2">
    <source>
        <dbReference type="ARBA" id="ARBA00022723"/>
    </source>
</evidence>
<protein>
    <recommendedName>
        <fullName evidence="9">C2H2-type domain-containing protein</fullName>
    </recommendedName>
</protein>
<dbReference type="InterPro" id="IPR013087">
    <property type="entry name" value="Znf_C2H2_type"/>
</dbReference>
<dbReference type="Gene3D" id="3.30.160.60">
    <property type="entry name" value="Classic Zinc Finger"/>
    <property type="match status" value="1"/>
</dbReference>
<organism evidence="10 11">
    <name type="scientific">Rubroshorea leprosula</name>
    <dbReference type="NCBI Taxonomy" id="152421"/>
    <lineage>
        <taxon>Eukaryota</taxon>
        <taxon>Viridiplantae</taxon>
        <taxon>Streptophyta</taxon>
        <taxon>Embryophyta</taxon>
        <taxon>Tracheophyta</taxon>
        <taxon>Spermatophyta</taxon>
        <taxon>Magnoliopsida</taxon>
        <taxon>eudicotyledons</taxon>
        <taxon>Gunneridae</taxon>
        <taxon>Pentapetalae</taxon>
        <taxon>rosids</taxon>
        <taxon>malvids</taxon>
        <taxon>Malvales</taxon>
        <taxon>Dipterocarpaceae</taxon>
        <taxon>Rubroshorea</taxon>
    </lineage>
</organism>
<evidence type="ECO:0000256" key="3">
    <source>
        <dbReference type="ARBA" id="ARBA00022771"/>
    </source>
</evidence>
<evidence type="ECO:0000256" key="7">
    <source>
        <dbReference type="ARBA" id="ARBA00023242"/>
    </source>
</evidence>
<dbReference type="GO" id="GO:0005634">
    <property type="term" value="C:nucleus"/>
    <property type="evidence" value="ECO:0007669"/>
    <property type="project" value="UniProtKB-SubCell"/>
</dbReference>
<dbReference type="Pfam" id="PF13912">
    <property type="entry name" value="zf-C2H2_6"/>
    <property type="match status" value="1"/>
</dbReference>
<dbReference type="SUPFAM" id="SSF57667">
    <property type="entry name" value="beta-beta-alpha zinc fingers"/>
    <property type="match status" value="1"/>
</dbReference>
<dbReference type="PANTHER" id="PTHR45801:SF94">
    <property type="entry name" value="ZINC FINGER PROTEIN 10"/>
    <property type="match status" value="1"/>
</dbReference>
<sequence>MWPKTRHGLSSNLQATKTVAYDDSWEEHAFAEDAAGTLGAGCIWPPRSYSCSFCRREFRSAQALGGHMNIHRRDRARLKQSPSPQAEVLLQNHRNHVSNNNFASFWYSSQDYNLVYNDNPNPTSPSSRISASLPTKGDCPDDHKALSPFSTPILQEHQKKTSFSHKSWSNVDADKNHYFSDLMKTEGEKNMRILESECTVNVQTDLSVSLNLVVRRTRPTVSGEEEESVCCKRRRIDATSLPFFLKPVSINKHQLQPKVINLSPSSIDELDLELRLGDRPKVSS</sequence>
<dbReference type="AlphaFoldDB" id="A0AAV5J649"/>
<keyword evidence="3 8" id="KW-0863">Zinc-finger</keyword>
<comment type="subcellular location">
    <subcellularLocation>
        <location evidence="1">Nucleus</location>
    </subcellularLocation>
</comment>
<gene>
    <name evidence="10" type="ORF">SLEP1_g17841</name>
</gene>
<dbReference type="InterPro" id="IPR036236">
    <property type="entry name" value="Znf_C2H2_sf"/>
</dbReference>
<accession>A0AAV5J649</accession>
<comment type="caution">
    <text evidence="10">The sequence shown here is derived from an EMBL/GenBank/DDBJ whole genome shotgun (WGS) entry which is preliminary data.</text>
</comment>
<evidence type="ECO:0000313" key="10">
    <source>
        <dbReference type="EMBL" id="GKV05889.1"/>
    </source>
</evidence>
<dbReference type="EMBL" id="BPVZ01000024">
    <property type="protein sequence ID" value="GKV05889.1"/>
    <property type="molecule type" value="Genomic_DNA"/>
</dbReference>
<dbReference type="PROSITE" id="PS00028">
    <property type="entry name" value="ZINC_FINGER_C2H2_1"/>
    <property type="match status" value="1"/>
</dbReference>
<evidence type="ECO:0000256" key="8">
    <source>
        <dbReference type="PROSITE-ProRule" id="PRU00042"/>
    </source>
</evidence>
<evidence type="ECO:0000256" key="6">
    <source>
        <dbReference type="ARBA" id="ARBA00023163"/>
    </source>
</evidence>
<name>A0AAV5J649_9ROSI</name>
<dbReference type="PANTHER" id="PTHR45801">
    <property type="entry name" value="OS07G0101800 PROTEIN"/>
    <property type="match status" value="1"/>
</dbReference>
<evidence type="ECO:0000313" key="11">
    <source>
        <dbReference type="Proteomes" id="UP001054252"/>
    </source>
</evidence>
<evidence type="ECO:0000259" key="9">
    <source>
        <dbReference type="PROSITE" id="PS50157"/>
    </source>
</evidence>
<keyword evidence="4" id="KW-0862">Zinc</keyword>
<keyword evidence="7" id="KW-0539">Nucleus</keyword>
<feature type="domain" description="C2H2-type" evidence="9">
    <location>
        <begin position="49"/>
        <end position="76"/>
    </location>
</feature>
<keyword evidence="6" id="KW-0804">Transcription</keyword>
<evidence type="ECO:0000256" key="4">
    <source>
        <dbReference type="ARBA" id="ARBA00022833"/>
    </source>
</evidence>
<dbReference type="InterPro" id="IPR052426">
    <property type="entry name" value="Plant_dev_regulator"/>
</dbReference>
<dbReference type="PROSITE" id="PS50157">
    <property type="entry name" value="ZINC_FINGER_C2H2_2"/>
    <property type="match status" value="1"/>
</dbReference>
<evidence type="ECO:0000256" key="5">
    <source>
        <dbReference type="ARBA" id="ARBA00023015"/>
    </source>
</evidence>
<keyword evidence="5" id="KW-0805">Transcription regulation</keyword>
<dbReference type="GO" id="GO:0008270">
    <property type="term" value="F:zinc ion binding"/>
    <property type="evidence" value="ECO:0007669"/>
    <property type="project" value="UniProtKB-KW"/>
</dbReference>
<reference evidence="10 11" key="1">
    <citation type="journal article" date="2021" name="Commun. Biol.">
        <title>The genome of Shorea leprosula (Dipterocarpaceae) highlights the ecological relevance of drought in aseasonal tropical rainforests.</title>
        <authorList>
            <person name="Ng K.K.S."/>
            <person name="Kobayashi M.J."/>
            <person name="Fawcett J.A."/>
            <person name="Hatakeyama M."/>
            <person name="Paape T."/>
            <person name="Ng C.H."/>
            <person name="Ang C.C."/>
            <person name="Tnah L.H."/>
            <person name="Lee C.T."/>
            <person name="Nishiyama T."/>
            <person name="Sese J."/>
            <person name="O'Brien M.J."/>
            <person name="Copetti D."/>
            <person name="Mohd Noor M.I."/>
            <person name="Ong R.C."/>
            <person name="Putra M."/>
            <person name="Sireger I.Z."/>
            <person name="Indrioko S."/>
            <person name="Kosugi Y."/>
            <person name="Izuno A."/>
            <person name="Isagi Y."/>
            <person name="Lee S.L."/>
            <person name="Shimizu K.K."/>
        </authorList>
    </citation>
    <scope>NUCLEOTIDE SEQUENCE [LARGE SCALE GENOMIC DNA]</scope>
    <source>
        <strain evidence="10">214</strain>
    </source>
</reference>
<keyword evidence="2" id="KW-0479">Metal-binding</keyword>
<dbReference type="Proteomes" id="UP001054252">
    <property type="component" value="Unassembled WGS sequence"/>
</dbReference>
<evidence type="ECO:0000256" key="1">
    <source>
        <dbReference type="ARBA" id="ARBA00004123"/>
    </source>
</evidence>
<keyword evidence="11" id="KW-1185">Reference proteome</keyword>